<reference evidence="1" key="1">
    <citation type="submission" date="2019-02" db="EMBL/GenBank/DDBJ databases">
        <authorList>
            <person name="Gruber-Vodicka R. H."/>
            <person name="Seah K. B. B."/>
        </authorList>
    </citation>
    <scope>NUCLEOTIDE SEQUENCE</scope>
    <source>
        <strain evidence="3">BECK_SA2B12</strain>
        <strain evidence="1">BECK_SA2B15</strain>
        <strain evidence="2">BECK_SA2B20</strain>
    </source>
</reference>
<dbReference type="AlphaFoldDB" id="A0A450UZT1"/>
<protein>
    <recommendedName>
        <fullName evidence="4">DUF4160 domain-containing protein</fullName>
    </recommendedName>
</protein>
<evidence type="ECO:0008006" key="4">
    <source>
        <dbReference type="Google" id="ProtNLM"/>
    </source>
</evidence>
<proteinExistence type="predicted"/>
<organism evidence="1">
    <name type="scientific">Candidatus Kentrum eta</name>
    <dbReference type="NCBI Taxonomy" id="2126337"/>
    <lineage>
        <taxon>Bacteria</taxon>
        <taxon>Pseudomonadati</taxon>
        <taxon>Pseudomonadota</taxon>
        <taxon>Gammaproteobacteria</taxon>
        <taxon>Candidatus Kentrum</taxon>
    </lineage>
</organism>
<accession>A0A450UZT1</accession>
<evidence type="ECO:0000313" key="2">
    <source>
        <dbReference type="EMBL" id="VFK00150.1"/>
    </source>
</evidence>
<evidence type="ECO:0000313" key="1">
    <source>
        <dbReference type="EMBL" id="VFJ98032.1"/>
    </source>
</evidence>
<dbReference type="EMBL" id="CAADFJ010000126">
    <property type="protein sequence ID" value="VFK03368.1"/>
    <property type="molecule type" value="Genomic_DNA"/>
</dbReference>
<dbReference type="Pfam" id="PF13711">
    <property type="entry name" value="DUF4160"/>
    <property type="match status" value="1"/>
</dbReference>
<dbReference type="InterPro" id="IPR025427">
    <property type="entry name" value="DUF4160"/>
</dbReference>
<name>A0A450UZT1_9GAMM</name>
<evidence type="ECO:0000313" key="3">
    <source>
        <dbReference type="EMBL" id="VFK03368.1"/>
    </source>
</evidence>
<sequence length="41" mass="4786">MPEITGFLGIVISMYFDEHNPLHFHVGYNEYPVSMNITDRT</sequence>
<gene>
    <name evidence="1" type="ORF">BECKH772A_GA0070896_101316</name>
    <name evidence="2" type="ORF">BECKH772B_GA0070898_101814</name>
    <name evidence="3" type="ORF">BECKH772C_GA0070978_101266</name>
</gene>
<dbReference type="EMBL" id="CAADFG010000131">
    <property type="protein sequence ID" value="VFJ98032.1"/>
    <property type="molecule type" value="Genomic_DNA"/>
</dbReference>
<dbReference type="EMBL" id="CAADFI010000181">
    <property type="protein sequence ID" value="VFK00150.1"/>
    <property type="molecule type" value="Genomic_DNA"/>
</dbReference>